<dbReference type="EMBL" id="CP002198">
    <property type="protein sequence ID" value="ADN13835.1"/>
    <property type="molecule type" value="Genomic_DNA"/>
</dbReference>
<dbReference type="HOGENOM" id="CLU_193569_3_1_3"/>
<dbReference type="eggNOG" id="ENOG502ZTJD">
    <property type="taxonomic scope" value="Bacteria"/>
</dbReference>
<evidence type="ECO:0000313" key="1">
    <source>
        <dbReference type="EMBL" id="ADN13835.1"/>
    </source>
</evidence>
<proteinExistence type="predicted"/>
<accession>E0U9N4</accession>
<dbReference type="InterPro" id="IPR054053">
    <property type="entry name" value="DUF6887"/>
</dbReference>
<gene>
    <name evidence="1" type="ordered locus">Cyan7822_1850</name>
</gene>
<protein>
    <submittedName>
        <fullName evidence="1">Uncharacterized protein</fullName>
    </submittedName>
</protein>
<keyword evidence="2" id="KW-1185">Reference proteome</keyword>
<organism evidence="1 2">
    <name type="scientific">Gloeothece verrucosa (strain PCC 7822)</name>
    <name type="common">Cyanothece sp. (strain PCC 7822)</name>
    <dbReference type="NCBI Taxonomy" id="497965"/>
    <lineage>
        <taxon>Bacteria</taxon>
        <taxon>Bacillati</taxon>
        <taxon>Cyanobacteriota</taxon>
        <taxon>Cyanophyceae</taxon>
        <taxon>Oscillatoriophycideae</taxon>
        <taxon>Chroococcales</taxon>
        <taxon>Aphanothecaceae</taxon>
        <taxon>Gloeothece</taxon>
        <taxon>Gloeothece verrucosa</taxon>
    </lineage>
</organism>
<dbReference type="Pfam" id="PF21826">
    <property type="entry name" value="DUF6887"/>
    <property type="match status" value="1"/>
</dbReference>
<dbReference type="STRING" id="497965.Cyan7822_1850"/>
<name>E0U9N4_GLOV7</name>
<sequence length="68" mass="8195">MKMSKPDFKNMTRKELKKYILAHPTDDEAIQELFINRRNPNAEVYPYPYDMPYEEVEAIFKSKLNQEP</sequence>
<dbReference type="KEGG" id="cyj:Cyan7822_1850"/>
<dbReference type="Proteomes" id="UP000008206">
    <property type="component" value="Chromosome"/>
</dbReference>
<dbReference type="AlphaFoldDB" id="E0U9N4"/>
<evidence type="ECO:0000313" key="2">
    <source>
        <dbReference type="Proteomes" id="UP000008206"/>
    </source>
</evidence>
<reference evidence="2" key="1">
    <citation type="journal article" date="2011" name="MBio">
        <title>Novel metabolic attributes of the genus Cyanothece, comprising a group of unicellular nitrogen-fixing Cyanobacteria.</title>
        <authorList>
            <person name="Bandyopadhyay A."/>
            <person name="Elvitigala T."/>
            <person name="Welsh E."/>
            <person name="Stockel J."/>
            <person name="Liberton M."/>
            <person name="Min H."/>
            <person name="Sherman L.A."/>
            <person name="Pakrasi H.B."/>
        </authorList>
    </citation>
    <scope>NUCLEOTIDE SEQUENCE [LARGE SCALE GENOMIC DNA]</scope>
    <source>
        <strain evidence="2">PCC 7822</strain>
    </source>
</reference>